<keyword evidence="1" id="KW-0677">Repeat</keyword>
<feature type="region of interest" description="Disordered" evidence="2">
    <location>
        <begin position="1"/>
        <end position="31"/>
    </location>
</feature>
<dbReference type="InterPro" id="IPR011989">
    <property type="entry name" value="ARM-like"/>
</dbReference>
<sequence>MAKHKLIEQMNGAKGTKRVRRDHDSAAGDTPATVVSAARHKGSAADISSPTEVLSGFQRMDEATTAYLVEVKSHFDTLEDGEELTLLVGNALEELQGKELKAATDATCSRILEALVMHAAPHDFALFMKALTDGQEWCKLAARPFGSRVAETLLKRLEVLIADAPDEHSSAALQQVLARVTEVTVEHLYEFATDRNASHVARRLLCVLAGFDVMPAQHSAASMDGSAAKANKGKGLAAKLEAQQPAGEKFTRHPDLLEQLASVLMAPQWDSRREELLFHAYGCPWLQALLKACAGEGDMLRWLVPRLLGVKLSGVSVEERKAAAQAGGGAGILREQLQGLMQDRTSSHLMEVVMQVLPEGLLEQLHSSCLRGSLAALAMHPSANFGVQAFLAALHTSQQVRGALRELRDSFGQLLGGRRAGVIAALLAAAARSANAALQLDASKALLAATAALQSGTQAQGPAAALLALDCSAALGGAGGRARLSTLGAAMLSTVLRFDKDASAAFAESVADLAPTELLHMGMDTSGSRSLEAFLGSAASAKVKKRVVRKLAGSYAKLGSSPGGSHVAQACYRTAGVKDKEVIAAELAAAEAHLGNTAFGQMLLRRCAIEEFKRSSDSWRTHAQTAAAMRSEFAELLADEDTAPAPSARPAQEGTTSQAASELPSTAKRDSNAESVSLAPAATLEPGGRLKKRKKKQRANMAGPPEAAAIAEGSAEQQKPRKRRHEKLAAPSEDVLAQPDIKWTKKKPAHMLEGNGGAAPLEGVLTDPGDGQQKASRKRKGGLQKEKHADSTLQRSLKSAPGAKGLKKKRKQVLAKAV</sequence>
<dbReference type="GO" id="GO:0000472">
    <property type="term" value="P:endonucleolytic cleavage to generate mature 5'-end of SSU-rRNA from (SSU-rRNA, 5.8S rRNA, LSU-rRNA)"/>
    <property type="evidence" value="ECO:0007669"/>
    <property type="project" value="TreeGrafter"/>
</dbReference>
<proteinExistence type="predicted"/>
<feature type="compositionally biased region" description="Basic residues" evidence="2">
    <location>
        <begin position="805"/>
        <end position="818"/>
    </location>
</feature>
<dbReference type="Pfam" id="PF22493">
    <property type="entry name" value="PUF_NOP9"/>
    <property type="match status" value="1"/>
</dbReference>
<evidence type="ECO:0000256" key="1">
    <source>
        <dbReference type="ARBA" id="ARBA00022737"/>
    </source>
</evidence>
<dbReference type="PANTHER" id="PTHR13102">
    <property type="entry name" value="NUCLEOLAR PROTEIN 9"/>
    <property type="match status" value="1"/>
</dbReference>
<dbReference type="GO" id="GO:0000056">
    <property type="term" value="P:ribosomal small subunit export from nucleus"/>
    <property type="evidence" value="ECO:0007669"/>
    <property type="project" value="TreeGrafter"/>
</dbReference>
<feature type="compositionally biased region" description="Polar residues" evidence="2">
    <location>
        <begin position="653"/>
        <end position="664"/>
    </location>
</feature>
<organism evidence="3 4">
    <name type="scientific">Coccomyxa viridis</name>
    <dbReference type="NCBI Taxonomy" id="1274662"/>
    <lineage>
        <taxon>Eukaryota</taxon>
        <taxon>Viridiplantae</taxon>
        <taxon>Chlorophyta</taxon>
        <taxon>core chlorophytes</taxon>
        <taxon>Trebouxiophyceae</taxon>
        <taxon>Trebouxiophyceae incertae sedis</taxon>
        <taxon>Coccomyxaceae</taxon>
        <taxon>Coccomyxa</taxon>
    </lineage>
</organism>
<dbReference type="GO" id="GO:0030686">
    <property type="term" value="C:90S preribosome"/>
    <property type="evidence" value="ECO:0007669"/>
    <property type="project" value="TreeGrafter"/>
</dbReference>
<dbReference type="SUPFAM" id="SSF48371">
    <property type="entry name" value="ARM repeat"/>
    <property type="match status" value="1"/>
</dbReference>
<dbReference type="GO" id="GO:0003723">
    <property type="term" value="F:RNA binding"/>
    <property type="evidence" value="ECO:0007669"/>
    <property type="project" value="InterPro"/>
</dbReference>
<dbReference type="GO" id="GO:0005730">
    <property type="term" value="C:nucleolus"/>
    <property type="evidence" value="ECO:0007669"/>
    <property type="project" value="TreeGrafter"/>
</dbReference>
<reference evidence="3 4" key="1">
    <citation type="submission" date="2023-10" db="EMBL/GenBank/DDBJ databases">
        <authorList>
            <person name="Maclean D."/>
            <person name="Macfadyen A."/>
        </authorList>
    </citation>
    <scope>NUCLEOTIDE SEQUENCE [LARGE SCALE GENOMIC DNA]</scope>
</reference>
<dbReference type="GO" id="GO:0000447">
    <property type="term" value="P:endonucleolytic cleavage in ITS1 to separate SSU-rRNA from 5.8S rRNA and LSU-rRNA from tricistronic rRNA transcript (SSU-rRNA, 5.8S rRNA, LSU-rRNA)"/>
    <property type="evidence" value="ECO:0007669"/>
    <property type="project" value="TreeGrafter"/>
</dbReference>
<feature type="compositionally biased region" description="Basic residues" evidence="2">
    <location>
        <begin position="689"/>
        <end position="698"/>
    </location>
</feature>
<dbReference type="GO" id="GO:0030688">
    <property type="term" value="C:preribosome, small subunit precursor"/>
    <property type="evidence" value="ECO:0007669"/>
    <property type="project" value="TreeGrafter"/>
</dbReference>
<name>A0AAV1IBT4_9CHLO</name>
<accession>A0AAV1IBT4</accession>
<feature type="region of interest" description="Disordered" evidence="2">
    <location>
        <begin position="642"/>
        <end position="818"/>
    </location>
</feature>
<dbReference type="EMBL" id="CAUYUE010000009">
    <property type="protein sequence ID" value="CAK0783985.1"/>
    <property type="molecule type" value="Genomic_DNA"/>
</dbReference>
<dbReference type="InterPro" id="IPR001313">
    <property type="entry name" value="Pumilio_RNA-bd_rpt"/>
</dbReference>
<dbReference type="Proteomes" id="UP001314263">
    <property type="component" value="Unassembled WGS sequence"/>
</dbReference>
<evidence type="ECO:0000256" key="2">
    <source>
        <dbReference type="SAM" id="MobiDB-lite"/>
    </source>
</evidence>
<gene>
    <name evidence="3" type="ORF">CVIRNUC_007188</name>
</gene>
<dbReference type="GO" id="GO:0000480">
    <property type="term" value="P:endonucleolytic cleavage in 5'-ETS of tricistronic rRNA transcript (SSU-rRNA, 5.8S rRNA, LSU-rRNA)"/>
    <property type="evidence" value="ECO:0007669"/>
    <property type="project" value="TreeGrafter"/>
</dbReference>
<evidence type="ECO:0000313" key="3">
    <source>
        <dbReference type="EMBL" id="CAK0783985.1"/>
    </source>
</evidence>
<dbReference type="InterPro" id="IPR016024">
    <property type="entry name" value="ARM-type_fold"/>
</dbReference>
<feature type="compositionally biased region" description="Low complexity" evidence="2">
    <location>
        <begin position="702"/>
        <end position="716"/>
    </location>
</feature>
<dbReference type="Gene3D" id="1.25.10.10">
    <property type="entry name" value="Leucine-rich Repeat Variant"/>
    <property type="match status" value="3"/>
</dbReference>
<dbReference type="InterPro" id="IPR040000">
    <property type="entry name" value="NOP9"/>
</dbReference>
<evidence type="ECO:0000313" key="4">
    <source>
        <dbReference type="Proteomes" id="UP001314263"/>
    </source>
</evidence>
<keyword evidence="4" id="KW-1185">Reference proteome</keyword>
<comment type="caution">
    <text evidence="3">The sequence shown here is derived from an EMBL/GenBank/DDBJ whole genome shotgun (WGS) entry which is preliminary data.</text>
</comment>
<evidence type="ECO:0008006" key="5">
    <source>
        <dbReference type="Google" id="ProtNLM"/>
    </source>
</evidence>
<dbReference type="AlphaFoldDB" id="A0AAV1IBT4"/>
<dbReference type="PANTHER" id="PTHR13102:SF0">
    <property type="entry name" value="NUCLEOLAR PROTEIN 9"/>
    <property type="match status" value="1"/>
</dbReference>
<protein>
    <recommendedName>
        <fullName evidence="5">Nucleolar protein 9</fullName>
    </recommendedName>
</protein>